<reference evidence="4 5" key="1">
    <citation type="journal article" date="2013" name="J. Microbiol.">
        <title>Lysinibacillus chungkukjangi sp. nov., isolated from Chungkukjang, Korean fermented soybean food.</title>
        <authorList>
            <person name="Kim S.J."/>
            <person name="Jang Y.H."/>
            <person name="Hamada M."/>
            <person name="Ahn J.H."/>
            <person name="Weon H.Y."/>
            <person name="Suzuki K."/>
            <person name="Whang K.S."/>
            <person name="Kwon S.W."/>
        </authorList>
    </citation>
    <scope>NUCLEOTIDE SEQUENCE [LARGE SCALE GENOMIC DNA]</scope>
    <source>
        <strain evidence="4 5">MCCC 1A12701</strain>
    </source>
</reference>
<dbReference type="PROSITE" id="PS51109">
    <property type="entry name" value="G5"/>
    <property type="match status" value="1"/>
</dbReference>
<dbReference type="Gene3D" id="2.20.230.10">
    <property type="entry name" value="Resuscitation-promoting factor rpfb"/>
    <property type="match status" value="1"/>
</dbReference>
<feature type="compositionally biased region" description="Polar residues" evidence="2">
    <location>
        <begin position="373"/>
        <end position="393"/>
    </location>
</feature>
<gene>
    <name evidence="4" type="ORF">EBB45_10970</name>
</gene>
<evidence type="ECO:0000313" key="4">
    <source>
        <dbReference type="EMBL" id="RQW74404.1"/>
    </source>
</evidence>
<dbReference type="Proteomes" id="UP000274033">
    <property type="component" value="Unassembled WGS sequence"/>
</dbReference>
<dbReference type="RefSeq" id="WP_124764619.1">
    <property type="nucleotide sequence ID" value="NZ_JAFBDY010000008.1"/>
</dbReference>
<organism evidence="4 5">
    <name type="scientific">Lysinibacillus composti</name>
    <dbReference type="NCBI Taxonomy" id="720633"/>
    <lineage>
        <taxon>Bacteria</taxon>
        <taxon>Bacillati</taxon>
        <taxon>Bacillota</taxon>
        <taxon>Bacilli</taxon>
        <taxon>Bacillales</taxon>
        <taxon>Bacillaceae</taxon>
        <taxon>Lysinibacillus</taxon>
    </lineage>
</organism>
<dbReference type="InterPro" id="IPR007391">
    <property type="entry name" value="Vancomycin_resist_VanW"/>
</dbReference>
<name>A0A3N9UDM8_9BACI</name>
<evidence type="ECO:0000256" key="2">
    <source>
        <dbReference type="SAM" id="MobiDB-lite"/>
    </source>
</evidence>
<feature type="region of interest" description="Disordered" evidence="2">
    <location>
        <begin position="373"/>
        <end position="439"/>
    </location>
</feature>
<dbReference type="InterPro" id="IPR052913">
    <property type="entry name" value="Glycopeptide_resist_protein"/>
</dbReference>
<dbReference type="AlphaFoldDB" id="A0A3N9UDM8"/>
<dbReference type="PANTHER" id="PTHR35788">
    <property type="entry name" value="EXPORTED PROTEIN-RELATED"/>
    <property type="match status" value="1"/>
</dbReference>
<evidence type="ECO:0000256" key="1">
    <source>
        <dbReference type="ARBA" id="ARBA00022729"/>
    </source>
</evidence>
<evidence type="ECO:0000259" key="3">
    <source>
        <dbReference type="PROSITE" id="PS51109"/>
    </source>
</evidence>
<accession>A0A3N9UDM8</accession>
<sequence>MKIKLIGIAVICVFLAYICLPTTESKTAYADDEGNGSTIAGVNVKGLDKEEIEKALQKEVKEWMKTPILVSDGAIEMEIDSNKLEFDFNSTISNYESQTDKPWYLFWESDRVVHLPLQVLPNDEIKNEIASIGTWNADETYNQLLAQASYLKDHEINATVNDSTLYENERLALTIGEIPEDAAGIYELSESLNNLVINPGDSFSFLEHTGEATSVANSEAINFVASLLYSAVLQTEYELLERHSQKSVPPYLELGMEAAIDINSNKDLKFYNQSEYPTKIKTSTEGNSMKLEITSDEKVKEVLVQVEKEIIQPRIIERYSDELPIGSEELIQEGNSGYRIEVYRTISESGSAEEEVVSRDYYAPTNRIVLKSSRQPITAANDNSSTPTSNEASKTNKKNDSDLDIDLDGDGLPDLEAPKDEDELPPGSYYDKGGNLVTP</sequence>
<dbReference type="InterPro" id="IPR011098">
    <property type="entry name" value="G5_dom"/>
</dbReference>
<dbReference type="SMART" id="SM01208">
    <property type="entry name" value="G5"/>
    <property type="match status" value="1"/>
</dbReference>
<proteinExistence type="predicted"/>
<feature type="compositionally biased region" description="Acidic residues" evidence="2">
    <location>
        <begin position="402"/>
        <end position="424"/>
    </location>
</feature>
<dbReference type="EMBL" id="RRCT01000009">
    <property type="protein sequence ID" value="RQW74404.1"/>
    <property type="molecule type" value="Genomic_DNA"/>
</dbReference>
<dbReference type="OrthoDB" id="2691125at2"/>
<dbReference type="PANTHER" id="PTHR35788:SF1">
    <property type="entry name" value="EXPORTED PROTEIN"/>
    <property type="match status" value="1"/>
</dbReference>
<evidence type="ECO:0000313" key="5">
    <source>
        <dbReference type="Proteomes" id="UP000274033"/>
    </source>
</evidence>
<dbReference type="Pfam" id="PF04294">
    <property type="entry name" value="VanW"/>
    <property type="match status" value="1"/>
</dbReference>
<dbReference type="Pfam" id="PF07501">
    <property type="entry name" value="G5"/>
    <property type="match status" value="1"/>
</dbReference>
<keyword evidence="1" id="KW-0732">Signal</keyword>
<protein>
    <recommendedName>
        <fullName evidence="3">G5 domain-containing protein</fullName>
    </recommendedName>
</protein>
<keyword evidence="5" id="KW-1185">Reference proteome</keyword>
<feature type="domain" description="G5" evidence="3">
    <location>
        <begin position="296"/>
        <end position="375"/>
    </location>
</feature>
<comment type="caution">
    <text evidence="4">The sequence shown here is derived from an EMBL/GenBank/DDBJ whole genome shotgun (WGS) entry which is preliminary data.</text>
</comment>